<proteinExistence type="predicted"/>
<reference evidence="2 3" key="1">
    <citation type="journal article" date="2021" name="Elife">
        <title>Chloroplast acquisition without the gene transfer in kleptoplastic sea slugs, Plakobranchus ocellatus.</title>
        <authorList>
            <person name="Maeda T."/>
            <person name="Takahashi S."/>
            <person name="Yoshida T."/>
            <person name="Shimamura S."/>
            <person name="Takaki Y."/>
            <person name="Nagai Y."/>
            <person name="Toyoda A."/>
            <person name="Suzuki Y."/>
            <person name="Arimoto A."/>
            <person name="Ishii H."/>
            <person name="Satoh N."/>
            <person name="Nishiyama T."/>
            <person name="Hasebe M."/>
            <person name="Maruyama T."/>
            <person name="Minagawa J."/>
            <person name="Obokata J."/>
            <person name="Shigenobu S."/>
        </authorList>
    </citation>
    <scope>NUCLEOTIDE SEQUENCE [LARGE SCALE GENOMIC DNA]</scope>
</reference>
<keyword evidence="3" id="KW-1185">Reference proteome</keyword>
<evidence type="ECO:0000256" key="1">
    <source>
        <dbReference type="SAM" id="SignalP"/>
    </source>
</evidence>
<evidence type="ECO:0000313" key="3">
    <source>
        <dbReference type="Proteomes" id="UP000762676"/>
    </source>
</evidence>
<organism evidence="2 3">
    <name type="scientific">Elysia marginata</name>
    <dbReference type="NCBI Taxonomy" id="1093978"/>
    <lineage>
        <taxon>Eukaryota</taxon>
        <taxon>Metazoa</taxon>
        <taxon>Spiralia</taxon>
        <taxon>Lophotrochozoa</taxon>
        <taxon>Mollusca</taxon>
        <taxon>Gastropoda</taxon>
        <taxon>Heterobranchia</taxon>
        <taxon>Euthyneura</taxon>
        <taxon>Panpulmonata</taxon>
        <taxon>Sacoglossa</taxon>
        <taxon>Placobranchoidea</taxon>
        <taxon>Plakobranchidae</taxon>
        <taxon>Elysia</taxon>
    </lineage>
</organism>
<dbReference type="EMBL" id="BMAT01011991">
    <property type="protein sequence ID" value="GFR83240.1"/>
    <property type="molecule type" value="Genomic_DNA"/>
</dbReference>
<keyword evidence="1" id="KW-0732">Signal</keyword>
<gene>
    <name evidence="2" type="ORF">ElyMa_005970900</name>
</gene>
<dbReference type="Proteomes" id="UP000762676">
    <property type="component" value="Unassembled WGS sequence"/>
</dbReference>
<protein>
    <submittedName>
        <fullName evidence="2">Uncharacterized protein</fullName>
    </submittedName>
</protein>
<comment type="caution">
    <text evidence="2">The sequence shown here is derived from an EMBL/GenBank/DDBJ whole genome shotgun (WGS) entry which is preliminary data.</text>
</comment>
<sequence>MTVSVVLLMGVSCSKSLTPDFKENAFNRQDQRTPRTFLDPISEVAEKKLAWFHQKYQRRTLNILWPDYVLIEKN</sequence>
<feature type="signal peptide" evidence="1">
    <location>
        <begin position="1"/>
        <end position="16"/>
    </location>
</feature>
<dbReference type="AlphaFoldDB" id="A0AAV4GFQ6"/>
<evidence type="ECO:0000313" key="2">
    <source>
        <dbReference type="EMBL" id="GFR83240.1"/>
    </source>
</evidence>
<feature type="chain" id="PRO_5043954899" evidence="1">
    <location>
        <begin position="17"/>
        <end position="74"/>
    </location>
</feature>
<name>A0AAV4GFQ6_9GAST</name>
<accession>A0AAV4GFQ6</accession>